<evidence type="ECO:0000313" key="3">
    <source>
        <dbReference type="Proteomes" id="UP001595075"/>
    </source>
</evidence>
<evidence type="ECO:0000256" key="1">
    <source>
        <dbReference type="SAM" id="MobiDB-lite"/>
    </source>
</evidence>
<evidence type="ECO:0008006" key="4">
    <source>
        <dbReference type="Google" id="ProtNLM"/>
    </source>
</evidence>
<dbReference type="EMBL" id="JAZHXI010000002">
    <property type="protein sequence ID" value="KAL2074672.1"/>
    <property type="molecule type" value="Genomic_DNA"/>
</dbReference>
<protein>
    <recommendedName>
        <fullName evidence="4">P-loop containing nucleoside triphosphate hydrolase</fullName>
    </recommendedName>
</protein>
<reference evidence="2 3" key="1">
    <citation type="journal article" date="2024" name="Commun. Biol.">
        <title>Comparative genomic analysis of thermophilic fungi reveals convergent evolutionary adaptations and gene losses.</title>
        <authorList>
            <person name="Steindorff A.S."/>
            <person name="Aguilar-Pontes M.V."/>
            <person name="Robinson A.J."/>
            <person name="Andreopoulos B."/>
            <person name="LaButti K."/>
            <person name="Kuo A."/>
            <person name="Mondo S."/>
            <person name="Riley R."/>
            <person name="Otillar R."/>
            <person name="Haridas S."/>
            <person name="Lipzen A."/>
            <person name="Grimwood J."/>
            <person name="Schmutz J."/>
            <person name="Clum A."/>
            <person name="Reid I.D."/>
            <person name="Moisan M.C."/>
            <person name="Butler G."/>
            <person name="Nguyen T.T.M."/>
            <person name="Dewar K."/>
            <person name="Conant G."/>
            <person name="Drula E."/>
            <person name="Henrissat B."/>
            <person name="Hansel C."/>
            <person name="Singer S."/>
            <person name="Hutchinson M.I."/>
            <person name="de Vries R.P."/>
            <person name="Natvig D.O."/>
            <person name="Powell A.J."/>
            <person name="Tsang A."/>
            <person name="Grigoriev I.V."/>
        </authorList>
    </citation>
    <scope>NUCLEOTIDE SEQUENCE [LARGE SCALE GENOMIC DNA]</scope>
    <source>
        <strain evidence="2 3">CBS 494.80</strain>
    </source>
</reference>
<feature type="region of interest" description="Disordered" evidence="1">
    <location>
        <begin position="1"/>
        <end position="23"/>
    </location>
</feature>
<dbReference type="Proteomes" id="UP001595075">
    <property type="component" value="Unassembled WGS sequence"/>
</dbReference>
<feature type="compositionally biased region" description="Polar residues" evidence="1">
    <location>
        <begin position="1"/>
        <end position="14"/>
    </location>
</feature>
<organism evidence="2 3">
    <name type="scientific">Oculimacula yallundae</name>
    <dbReference type="NCBI Taxonomy" id="86028"/>
    <lineage>
        <taxon>Eukaryota</taxon>
        <taxon>Fungi</taxon>
        <taxon>Dikarya</taxon>
        <taxon>Ascomycota</taxon>
        <taxon>Pezizomycotina</taxon>
        <taxon>Leotiomycetes</taxon>
        <taxon>Helotiales</taxon>
        <taxon>Ploettnerulaceae</taxon>
        <taxon>Oculimacula</taxon>
    </lineage>
</organism>
<dbReference type="Gene3D" id="3.40.50.300">
    <property type="entry name" value="P-loop containing nucleotide triphosphate hydrolases"/>
    <property type="match status" value="1"/>
</dbReference>
<name>A0ABR4CYM9_9HELO</name>
<evidence type="ECO:0000313" key="2">
    <source>
        <dbReference type="EMBL" id="KAL2074672.1"/>
    </source>
</evidence>
<dbReference type="InterPro" id="IPR027417">
    <property type="entry name" value="P-loop_NTPase"/>
</dbReference>
<proteinExistence type="predicted"/>
<accession>A0ABR4CYM9</accession>
<gene>
    <name evidence="2" type="ORF">VTL71DRAFT_8451</name>
</gene>
<keyword evidence="3" id="KW-1185">Reference proteome</keyword>
<dbReference type="SUPFAM" id="SSF52540">
    <property type="entry name" value="P-loop containing nucleoside triphosphate hydrolases"/>
    <property type="match status" value="1"/>
</dbReference>
<sequence length="633" mass="68270">MSITFPPSSTTMDSKSAPKMNESAEKRELLAHLEMLRSNSGHQEEQNELACSPIFTMPVLQHSKSSFSQYGFLAGNTGILDHISTVGGDISNLPTHLDPRIFFNISTPSSAFICGSQGSGKSHTLSCLLENCLLSSSVNKLDNPLSGLLFHYDSFTSDISGTPCEAAHLSSNPNIKVRVICSPSNIQTIKRTYMGLNVEIEPLKISQNDLNTKRMLDLMAVNTEDGRMPLYLHEITRILRDMRVLQQQVGGSFNYAEFKRQIALSPMTPAQQAPLTQRLDTLESFMPKSQIAAKDKQTKHGVGGNDWSIKAGYLTIVDLSCPCITSEGACSLFNMCLSLFLEQKTMIGRVVALDEAHKYMNSGSEASVLTNTLLSSIRLQRHLGTRVFISTQEPSISPKLLDLCSITIVHRFTSPDWLRCLRSHLAALDNDDGLTSNPKLKLNNVFNQIVRLKVGQALLFAPSAIVDVTTLTDESSGKTTHEIQKLGIGFLKVKIRDRVTADGGRSVLALGSDSPFAVKAPVATTGAALFGGSASTAASSGGFTSTAPASVSMFGVPANTFGGKTTSTMELSTSTQKLPQFWQKGATTLASPLVPSTSSGGFRHKMAHNLLFTGRATRYLVVGEDGGLAADHS</sequence>
<comment type="caution">
    <text evidence="2">The sequence shown here is derived from an EMBL/GenBank/DDBJ whole genome shotgun (WGS) entry which is preliminary data.</text>
</comment>